<dbReference type="InterPro" id="IPR025662">
    <property type="entry name" value="Sigma_54_int_dom_ATP-bd_1"/>
</dbReference>
<dbReference type="GO" id="GO:0005524">
    <property type="term" value="F:ATP binding"/>
    <property type="evidence" value="ECO:0007669"/>
    <property type="project" value="UniProtKB-KW"/>
</dbReference>
<reference evidence="8 9" key="1">
    <citation type="journal article" date="2020" name="Nature">
        <title>Bacterial chemolithoautotrophy via manganese oxidation.</title>
        <authorList>
            <person name="Yu H."/>
            <person name="Leadbetter J.R."/>
        </authorList>
    </citation>
    <scope>NUCLEOTIDE SEQUENCE [LARGE SCALE GENOMIC DNA]</scope>
    <source>
        <strain evidence="8 9">Mn-1</strain>
    </source>
</reference>
<dbReference type="PANTHER" id="PTHR32071:SF99">
    <property type="entry name" value="TRANSCRIPTIONAL REGULATORY PROTEIN"/>
    <property type="match status" value="1"/>
</dbReference>
<feature type="modified residue" description="4-aspartylphosphate" evidence="5">
    <location>
        <position position="54"/>
    </location>
</feature>
<evidence type="ECO:0000256" key="3">
    <source>
        <dbReference type="ARBA" id="ARBA00023015"/>
    </source>
</evidence>
<dbReference type="PROSITE" id="PS00675">
    <property type="entry name" value="SIGMA54_INTERACT_1"/>
    <property type="match status" value="1"/>
</dbReference>
<dbReference type="Gene3D" id="1.10.8.60">
    <property type="match status" value="1"/>
</dbReference>
<dbReference type="InterPro" id="IPR058031">
    <property type="entry name" value="AAA_lid_NorR"/>
</dbReference>
<gene>
    <name evidence="8" type="ORF">MNODULE_11285</name>
</gene>
<dbReference type="Pfam" id="PF02954">
    <property type="entry name" value="HTH_8"/>
    <property type="match status" value="1"/>
</dbReference>
<dbReference type="SUPFAM" id="SSF52540">
    <property type="entry name" value="P-loop containing nucleoside triphosphate hydrolases"/>
    <property type="match status" value="1"/>
</dbReference>
<dbReference type="SUPFAM" id="SSF46689">
    <property type="entry name" value="Homeodomain-like"/>
    <property type="match status" value="1"/>
</dbReference>
<dbReference type="FunFam" id="3.40.50.300:FF:000006">
    <property type="entry name" value="DNA-binding transcriptional regulator NtrC"/>
    <property type="match status" value="1"/>
</dbReference>
<dbReference type="Pfam" id="PF00072">
    <property type="entry name" value="Response_reg"/>
    <property type="match status" value="1"/>
</dbReference>
<dbReference type="InterPro" id="IPR011006">
    <property type="entry name" value="CheY-like_superfamily"/>
</dbReference>
<evidence type="ECO:0000256" key="1">
    <source>
        <dbReference type="ARBA" id="ARBA00022741"/>
    </source>
</evidence>
<name>A0A7X6IB19_9BACT</name>
<dbReference type="InterPro" id="IPR002078">
    <property type="entry name" value="Sigma_54_int"/>
</dbReference>
<comment type="caution">
    <text evidence="8">The sequence shown here is derived from an EMBL/GenBank/DDBJ whole genome shotgun (WGS) entry which is preliminary data.</text>
</comment>
<evidence type="ECO:0000256" key="4">
    <source>
        <dbReference type="ARBA" id="ARBA00023163"/>
    </source>
</evidence>
<keyword evidence="3" id="KW-0805">Transcription regulation</keyword>
<dbReference type="Gene3D" id="1.10.10.60">
    <property type="entry name" value="Homeodomain-like"/>
    <property type="match status" value="1"/>
</dbReference>
<dbReference type="CDD" id="cd00009">
    <property type="entry name" value="AAA"/>
    <property type="match status" value="1"/>
</dbReference>
<dbReference type="AlphaFoldDB" id="A0A7X6IB19"/>
<dbReference type="SMART" id="SM00448">
    <property type="entry name" value="REC"/>
    <property type="match status" value="1"/>
</dbReference>
<dbReference type="Gene3D" id="3.40.50.300">
    <property type="entry name" value="P-loop containing nucleotide triphosphate hydrolases"/>
    <property type="match status" value="1"/>
</dbReference>
<dbReference type="PANTHER" id="PTHR32071">
    <property type="entry name" value="TRANSCRIPTIONAL REGULATORY PROTEIN"/>
    <property type="match status" value="1"/>
</dbReference>
<keyword evidence="1" id="KW-0547">Nucleotide-binding</keyword>
<dbReference type="InterPro" id="IPR001789">
    <property type="entry name" value="Sig_transdc_resp-reg_receiver"/>
</dbReference>
<dbReference type="GO" id="GO:0006355">
    <property type="term" value="P:regulation of DNA-templated transcription"/>
    <property type="evidence" value="ECO:0007669"/>
    <property type="project" value="InterPro"/>
</dbReference>
<dbReference type="Proteomes" id="UP000534783">
    <property type="component" value="Unassembled WGS sequence"/>
</dbReference>
<dbReference type="PRINTS" id="PR01590">
    <property type="entry name" value="HTHFIS"/>
</dbReference>
<feature type="domain" description="Response regulatory" evidence="7">
    <location>
        <begin position="5"/>
        <end position="121"/>
    </location>
</feature>
<sequence>MENGRILIVEDDPRYAKLYRDALRSSGYAIEVAKEPSAGLRALQERPPDLVLLDLTFDGTPQGGLDFISCALEDRSDLSIITISAQSDSAMINKAIELGAVDYIVKDHSLYELLPFRINQALKRMRLEKLIQTQIDLHNGFAFGPGRVIVGKSPKMYQVYALIEKVAWSRSTVLILGESGTGKELVAQAIHARKGSNAPFISIDCGSVPETILESELFGVKAHYPGFHNRESLIGKLEAAKEGTFLLDEIGNMSIGLQAKLLRVLEERKFRPLGGEELVLRAQVISSTNIDFRSAIESGRFREDLYFRLNEVRIVLPPLRDRREDIPLLVRHLLDQFRSQTGRAVEVLPQALDKLIAYDWPGNVRELSKTLHRALMTCQSQYLAPKHIDLLLAGGMRPEEAGDASKIDPDTVTLATVGKYKKLVQEYQKTLLTSALERADGNQSEAARLLGLNRTHFIRLLNRYDLTKSGDVE</sequence>
<keyword evidence="9" id="KW-1185">Reference proteome</keyword>
<dbReference type="InterPro" id="IPR027417">
    <property type="entry name" value="P-loop_NTPase"/>
</dbReference>
<evidence type="ECO:0000313" key="8">
    <source>
        <dbReference type="EMBL" id="NKE71321.1"/>
    </source>
</evidence>
<dbReference type="Pfam" id="PF25601">
    <property type="entry name" value="AAA_lid_14"/>
    <property type="match status" value="1"/>
</dbReference>
<dbReference type="EMBL" id="VTOW01000002">
    <property type="protein sequence ID" value="NKE71321.1"/>
    <property type="molecule type" value="Genomic_DNA"/>
</dbReference>
<keyword evidence="4" id="KW-0804">Transcription</keyword>
<dbReference type="GO" id="GO:0043565">
    <property type="term" value="F:sequence-specific DNA binding"/>
    <property type="evidence" value="ECO:0007669"/>
    <property type="project" value="InterPro"/>
</dbReference>
<evidence type="ECO:0000256" key="5">
    <source>
        <dbReference type="PROSITE-ProRule" id="PRU00169"/>
    </source>
</evidence>
<keyword evidence="2" id="KW-0067">ATP-binding</keyword>
<organism evidence="8 9">
    <name type="scientific">Candidatus Manganitrophus noduliformans</name>
    <dbReference type="NCBI Taxonomy" id="2606439"/>
    <lineage>
        <taxon>Bacteria</taxon>
        <taxon>Pseudomonadati</taxon>
        <taxon>Nitrospirota</taxon>
        <taxon>Nitrospiria</taxon>
        <taxon>Candidatus Troglogloeales</taxon>
        <taxon>Candidatus Manganitrophaceae</taxon>
        <taxon>Candidatus Manganitrophus</taxon>
    </lineage>
</organism>
<dbReference type="PROSITE" id="PS50045">
    <property type="entry name" value="SIGMA54_INTERACT_4"/>
    <property type="match status" value="1"/>
</dbReference>
<dbReference type="SUPFAM" id="SSF52172">
    <property type="entry name" value="CheY-like"/>
    <property type="match status" value="1"/>
</dbReference>
<evidence type="ECO:0000313" key="9">
    <source>
        <dbReference type="Proteomes" id="UP000534783"/>
    </source>
</evidence>
<evidence type="ECO:0000256" key="2">
    <source>
        <dbReference type="ARBA" id="ARBA00022840"/>
    </source>
</evidence>
<dbReference type="SMART" id="SM00382">
    <property type="entry name" value="AAA"/>
    <property type="match status" value="1"/>
</dbReference>
<accession>A0A7X6IB19</accession>
<dbReference type="Gene3D" id="3.40.50.2300">
    <property type="match status" value="1"/>
</dbReference>
<dbReference type="InterPro" id="IPR009057">
    <property type="entry name" value="Homeodomain-like_sf"/>
</dbReference>
<evidence type="ECO:0000259" key="7">
    <source>
        <dbReference type="PROSITE" id="PS50110"/>
    </source>
</evidence>
<dbReference type="RefSeq" id="WP_168059850.1">
    <property type="nucleotide sequence ID" value="NZ_VTOW01000002.1"/>
</dbReference>
<keyword evidence="5" id="KW-0597">Phosphoprotein</keyword>
<proteinExistence type="predicted"/>
<dbReference type="InterPro" id="IPR003593">
    <property type="entry name" value="AAA+_ATPase"/>
</dbReference>
<dbReference type="PROSITE" id="PS50110">
    <property type="entry name" value="RESPONSE_REGULATORY"/>
    <property type="match status" value="1"/>
</dbReference>
<feature type="domain" description="Sigma-54 factor interaction" evidence="6">
    <location>
        <begin position="149"/>
        <end position="376"/>
    </location>
</feature>
<protein>
    <submittedName>
        <fullName evidence="8">Sigma-54-dependent Fis family transcriptional regulator</fullName>
    </submittedName>
</protein>
<dbReference type="GO" id="GO:0000160">
    <property type="term" value="P:phosphorelay signal transduction system"/>
    <property type="evidence" value="ECO:0007669"/>
    <property type="project" value="InterPro"/>
</dbReference>
<dbReference type="InterPro" id="IPR002197">
    <property type="entry name" value="HTH_Fis"/>
</dbReference>
<evidence type="ECO:0000259" key="6">
    <source>
        <dbReference type="PROSITE" id="PS50045"/>
    </source>
</evidence>
<dbReference type="Pfam" id="PF00158">
    <property type="entry name" value="Sigma54_activat"/>
    <property type="match status" value="1"/>
</dbReference>
<dbReference type="CDD" id="cd00156">
    <property type="entry name" value="REC"/>
    <property type="match status" value="1"/>
</dbReference>